<feature type="binding site" evidence="5">
    <location>
        <position position="56"/>
    </location>
    <ligand>
        <name>NADPH</name>
        <dbReference type="ChEBI" id="CHEBI:57783"/>
    </ligand>
</feature>
<keyword evidence="3 4" id="KW-0560">Oxidoreductase</keyword>
<dbReference type="PANTHER" id="PTHR11645:SF0">
    <property type="entry name" value="PYRROLINE-5-CARBOXYLATE REDUCTASE 3"/>
    <property type="match status" value="1"/>
</dbReference>
<evidence type="ECO:0000256" key="3">
    <source>
        <dbReference type="ARBA" id="ARBA00023002"/>
    </source>
</evidence>
<evidence type="ECO:0000256" key="1">
    <source>
        <dbReference type="ARBA" id="ARBA00005525"/>
    </source>
</evidence>
<dbReference type="Gene3D" id="1.10.3730.10">
    <property type="entry name" value="ProC C-terminal domain-like"/>
    <property type="match status" value="1"/>
</dbReference>
<dbReference type="Pfam" id="PF14748">
    <property type="entry name" value="P5CR_dimer"/>
    <property type="match status" value="1"/>
</dbReference>
<accession>A0A2P7AQS6</accession>
<protein>
    <recommendedName>
        <fullName evidence="4">Pyrroline-5-carboxylate reductase</fullName>
        <shortName evidence="4">P5C reductase</shortName>
        <shortName evidence="4">P5CR</shortName>
        <ecNumber evidence="4">1.5.1.2</ecNumber>
    </recommendedName>
    <alternativeName>
        <fullName evidence="4">PCA reductase</fullName>
    </alternativeName>
</protein>
<evidence type="ECO:0000313" key="8">
    <source>
        <dbReference type="EMBL" id="PSH56540.1"/>
    </source>
</evidence>
<keyword evidence="4" id="KW-0963">Cytoplasm</keyword>
<keyword evidence="2 4" id="KW-0521">NADP</keyword>
<dbReference type="InterPro" id="IPR028939">
    <property type="entry name" value="P5C_Rdtase_cat_N"/>
</dbReference>
<sequence>MSGSVRIGIVGGGGWLGRAIAGSILEAGLATPQSLALSYRSQQADRLASAFWTTDNQALADRSDVILLSVRPLDWANLPLHANGKLVISVMAGIRLSALSQHHHSARVVRALPNAAAEVKNSYTPWIGSKGVTDEDRAIVRAIFEACGIQDEVSQESHIDYLTGLTGSGPAFPALLAAAMMKDALAHGLPADIASRAVNTVVKGAGRLLEHQDQSADDIVEAFLNYRGTTAAAIEQMREAGFDRAVATGLKAAFRKSVSMGDAAEHT</sequence>
<dbReference type="GO" id="GO:0055129">
    <property type="term" value="P:L-proline biosynthetic process"/>
    <property type="evidence" value="ECO:0007669"/>
    <property type="project" value="UniProtKB-UniRule"/>
</dbReference>
<dbReference type="EC" id="1.5.1.2" evidence="4"/>
<comment type="similarity">
    <text evidence="1 4">Belongs to the pyrroline-5-carboxylate reductase family.</text>
</comment>
<keyword evidence="4" id="KW-0641">Proline biosynthesis</keyword>
<feature type="domain" description="Pyrroline-5-carboxylate reductase dimerisation" evidence="7">
    <location>
        <begin position="156"/>
        <end position="259"/>
    </location>
</feature>
<proteinExistence type="inferred from homology"/>
<dbReference type="RefSeq" id="WP_106717286.1">
    <property type="nucleotide sequence ID" value="NZ_JACHXT010000003.1"/>
</dbReference>
<reference evidence="9" key="1">
    <citation type="submission" date="2017-11" db="EMBL/GenBank/DDBJ databases">
        <authorList>
            <person name="Kuznetsova I."/>
            <person name="Sazanova A."/>
            <person name="Chirak E."/>
            <person name="Safronova V."/>
            <person name="Willems A."/>
        </authorList>
    </citation>
    <scope>NUCLEOTIDE SEQUENCE [LARGE SCALE GENOMIC DNA]</scope>
    <source>
        <strain evidence="9">PEPV15</strain>
    </source>
</reference>
<dbReference type="Gene3D" id="3.40.50.720">
    <property type="entry name" value="NAD(P)-binding Rossmann-like Domain"/>
    <property type="match status" value="1"/>
</dbReference>
<dbReference type="InterPro" id="IPR000304">
    <property type="entry name" value="Pyrroline-COOH_reductase"/>
</dbReference>
<keyword evidence="4" id="KW-0028">Amino-acid biosynthesis</keyword>
<evidence type="ECO:0000256" key="2">
    <source>
        <dbReference type="ARBA" id="ARBA00022857"/>
    </source>
</evidence>
<gene>
    <name evidence="4" type="primary">proC</name>
    <name evidence="8" type="ORF">CU100_14210</name>
</gene>
<evidence type="ECO:0000259" key="7">
    <source>
        <dbReference type="Pfam" id="PF14748"/>
    </source>
</evidence>
<comment type="catalytic activity">
    <reaction evidence="4">
        <text>L-proline + NADP(+) = (S)-1-pyrroline-5-carboxylate + NADPH + 2 H(+)</text>
        <dbReference type="Rhea" id="RHEA:14109"/>
        <dbReference type="ChEBI" id="CHEBI:15378"/>
        <dbReference type="ChEBI" id="CHEBI:17388"/>
        <dbReference type="ChEBI" id="CHEBI:57783"/>
        <dbReference type="ChEBI" id="CHEBI:58349"/>
        <dbReference type="ChEBI" id="CHEBI:60039"/>
        <dbReference type="EC" id="1.5.1.2"/>
    </reaction>
</comment>
<dbReference type="SUPFAM" id="SSF51735">
    <property type="entry name" value="NAD(P)-binding Rossmann-fold domains"/>
    <property type="match status" value="1"/>
</dbReference>
<dbReference type="SUPFAM" id="SSF48179">
    <property type="entry name" value="6-phosphogluconate dehydrogenase C-terminal domain-like"/>
    <property type="match status" value="1"/>
</dbReference>
<comment type="catalytic activity">
    <reaction evidence="4">
        <text>L-proline + NAD(+) = (S)-1-pyrroline-5-carboxylate + NADH + 2 H(+)</text>
        <dbReference type="Rhea" id="RHEA:14105"/>
        <dbReference type="ChEBI" id="CHEBI:15378"/>
        <dbReference type="ChEBI" id="CHEBI:17388"/>
        <dbReference type="ChEBI" id="CHEBI:57540"/>
        <dbReference type="ChEBI" id="CHEBI:57945"/>
        <dbReference type="ChEBI" id="CHEBI:60039"/>
        <dbReference type="EC" id="1.5.1.2"/>
    </reaction>
</comment>
<evidence type="ECO:0000256" key="4">
    <source>
        <dbReference type="HAMAP-Rule" id="MF_01925"/>
    </source>
</evidence>
<dbReference type="OrthoDB" id="8418678at2"/>
<dbReference type="Proteomes" id="UP000241158">
    <property type="component" value="Unassembled WGS sequence"/>
</dbReference>
<dbReference type="GO" id="GO:0005737">
    <property type="term" value="C:cytoplasm"/>
    <property type="evidence" value="ECO:0007669"/>
    <property type="project" value="UniProtKB-SubCell"/>
</dbReference>
<name>A0A2P7AQS6_9HYPH</name>
<dbReference type="InterPro" id="IPR008927">
    <property type="entry name" value="6-PGluconate_DH-like_C_sf"/>
</dbReference>
<feature type="domain" description="Pyrroline-5-carboxylate reductase catalytic N-terminal" evidence="6">
    <location>
        <begin position="6"/>
        <end position="93"/>
    </location>
</feature>
<dbReference type="HAMAP" id="MF_01925">
    <property type="entry name" value="P5C_reductase"/>
    <property type="match status" value="1"/>
</dbReference>
<comment type="caution">
    <text evidence="8">The sequence shown here is derived from an EMBL/GenBank/DDBJ whole genome shotgun (WGS) entry which is preliminary data.</text>
</comment>
<dbReference type="InterPro" id="IPR036291">
    <property type="entry name" value="NAD(P)-bd_dom_sf"/>
</dbReference>
<dbReference type="EMBL" id="PGGN01000003">
    <property type="protein sequence ID" value="PSH56540.1"/>
    <property type="molecule type" value="Genomic_DNA"/>
</dbReference>
<organism evidence="8 9">
    <name type="scientific">Phyllobacterium endophyticum</name>
    <dbReference type="NCBI Taxonomy" id="1149773"/>
    <lineage>
        <taxon>Bacteria</taxon>
        <taxon>Pseudomonadati</taxon>
        <taxon>Pseudomonadota</taxon>
        <taxon>Alphaproteobacteria</taxon>
        <taxon>Hyphomicrobiales</taxon>
        <taxon>Phyllobacteriaceae</taxon>
        <taxon>Phyllobacterium</taxon>
    </lineage>
</organism>
<keyword evidence="9" id="KW-1185">Reference proteome</keyword>
<comment type="subcellular location">
    <subcellularLocation>
        <location evidence="4">Cytoplasm</location>
    </subcellularLocation>
</comment>
<dbReference type="Pfam" id="PF03807">
    <property type="entry name" value="F420_oxidored"/>
    <property type="match status" value="1"/>
</dbReference>
<evidence type="ECO:0000256" key="5">
    <source>
        <dbReference type="PIRSR" id="PIRSR000193-1"/>
    </source>
</evidence>
<comment type="function">
    <text evidence="4">Catalyzes the reduction of 1-pyrroline-5-carboxylate (PCA) to L-proline.</text>
</comment>
<dbReference type="AlphaFoldDB" id="A0A2P7AQS6"/>
<dbReference type="PIRSF" id="PIRSF000193">
    <property type="entry name" value="Pyrrol-5-carb_rd"/>
    <property type="match status" value="1"/>
</dbReference>
<comment type="pathway">
    <text evidence="4">Amino-acid biosynthesis; L-proline biosynthesis; L-proline from L-glutamate 5-semialdehyde: step 1/1.</text>
</comment>
<dbReference type="InterPro" id="IPR029036">
    <property type="entry name" value="P5CR_dimer"/>
</dbReference>
<evidence type="ECO:0000259" key="6">
    <source>
        <dbReference type="Pfam" id="PF03807"/>
    </source>
</evidence>
<dbReference type="PANTHER" id="PTHR11645">
    <property type="entry name" value="PYRROLINE-5-CARBOXYLATE REDUCTASE"/>
    <property type="match status" value="1"/>
</dbReference>
<dbReference type="UniPathway" id="UPA00098">
    <property type="reaction ID" value="UER00361"/>
</dbReference>
<evidence type="ECO:0000313" key="9">
    <source>
        <dbReference type="Proteomes" id="UP000241158"/>
    </source>
</evidence>
<dbReference type="GO" id="GO:0004735">
    <property type="term" value="F:pyrroline-5-carboxylate reductase activity"/>
    <property type="evidence" value="ECO:0007669"/>
    <property type="project" value="UniProtKB-UniRule"/>
</dbReference>